<organism evidence="9 10">
    <name type="scientific">Corynebacterium nuruki</name>
    <dbReference type="NCBI Taxonomy" id="1032851"/>
    <lineage>
        <taxon>Bacteria</taxon>
        <taxon>Bacillati</taxon>
        <taxon>Actinomycetota</taxon>
        <taxon>Actinomycetes</taxon>
        <taxon>Mycobacteriales</taxon>
        <taxon>Corynebacteriaceae</taxon>
        <taxon>Corynebacterium</taxon>
    </lineage>
</organism>
<dbReference type="AlphaFoldDB" id="A0A3D4T2W6"/>
<evidence type="ECO:0000256" key="2">
    <source>
        <dbReference type="ARBA" id="ARBA00022679"/>
    </source>
</evidence>
<dbReference type="PANTHER" id="PTHR30582">
    <property type="entry name" value="L,D-TRANSPEPTIDASE"/>
    <property type="match status" value="1"/>
</dbReference>
<name>A0A3D4T2W6_9CORY</name>
<keyword evidence="4 6" id="KW-0573">Peptidoglycan synthesis</keyword>
<dbReference type="Proteomes" id="UP000261739">
    <property type="component" value="Unassembled WGS sequence"/>
</dbReference>
<dbReference type="STRING" id="863239.GCA_000213935_00938"/>
<proteinExistence type="predicted"/>
<evidence type="ECO:0000256" key="7">
    <source>
        <dbReference type="SAM" id="MobiDB-lite"/>
    </source>
</evidence>
<feature type="region of interest" description="Disordered" evidence="7">
    <location>
        <begin position="13"/>
        <end position="61"/>
    </location>
</feature>
<reference evidence="9 10" key="1">
    <citation type="journal article" date="2018" name="Nat. Biotechnol.">
        <title>A standardized bacterial taxonomy based on genome phylogeny substantially revises the tree of life.</title>
        <authorList>
            <person name="Parks D.H."/>
            <person name="Chuvochina M."/>
            <person name="Waite D.W."/>
            <person name="Rinke C."/>
            <person name="Skarshewski A."/>
            <person name="Chaumeil P.A."/>
            <person name="Hugenholtz P."/>
        </authorList>
    </citation>
    <scope>NUCLEOTIDE SEQUENCE [LARGE SCALE GENOMIC DNA]</scope>
    <source>
        <strain evidence="9">UBA11247</strain>
    </source>
</reference>
<protein>
    <recommendedName>
        <fullName evidence="8">L,D-TPase catalytic domain-containing protein</fullName>
    </recommendedName>
</protein>
<evidence type="ECO:0000256" key="5">
    <source>
        <dbReference type="ARBA" id="ARBA00023316"/>
    </source>
</evidence>
<keyword evidence="2" id="KW-0808">Transferase</keyword>
<feature type="active site" description="Proton donor/acceptor" evidence="6">
    <location>
        <position position="150"/>
    </location>
</feature>
<accession>A0A3D4T2W6</accession>
<dbReference type="GO" id="GO:0005576">
    <property type="term" value="C:extracellular region"/>
    <property type="evidence" value="ECO:0007669"/>
    <property type="project" value="TreeGrafter"/>
</dbReference>
<dbReference type="SUPFAM" id="SSF141523">
    <property type="entry name" value="L,D-transpeptidase catalytic domain-like"/>
    <property type="match status" value="1"/>
</dbReference>
<evidence type="ECO:0000256" key="3">
    <source>
        <dbReference type="ARBA" id="ARBA00022960"/>
    </source>
</evidence>
<dbReference type="GO" id="GO:0071555">
    <property type="term" value="P:cell wall organization"/>
    <property type="evidence" value="ECO:0007669"/>
    <property type="project" value="UniProtKB-UniRule"/>
</dbReference>
<dbReference type="EMBL" id="DQID01000325">
    <property type="protein sequence ID" value="HCT15627.1"/>
    <property type="molecule type" value="Genomic_DNA"/>
</dbReference>
<evidence type="ECO:0000256" key="6">
    <source>
        <dbReference type="PROSITE-ProRule" id="PRU01373"/>
    </source>
</evidence>
<evidence type="ECO:0000259" key="8">
    <source>
        <dbReference type="PROSITE" id="PS52029"/>
    </source>
</evidence>
<dbReference type="Pfam" id="PF03734">
    <property type="entry name" value="YkuD"/>
    <property type="match status" value="1"/>
</dbReference>
<dbReference type="CDD" id="cd16913">
    <property type="entry name" value="YkuD_like"/>
    <property type="match status" value="1"/>
</dbReference>
<dbReference type="GO" id="GO:0008360">
    <property type="term" value="P:regulation of cell shape"/>
    <property type="evidence" value="ECO:0007669"/>
    <property type="project" value="UniProtKB-UniRule"/>
</dbReference>
<dbReference type="GO" id="GO:0016740">
    <property type="term" value="F:transferase activity"/>
    <property type="evidence" value="ECO:0007669"/>
    <property type="project" value="UniProtKB-KW"/>
</dbReference>
<keyword evidence="3 6" id="KW-0133">Cell shape</keyword>
<dbReference type="PROSITE" id="PS52029">
    <property type="entry name" value="LD_TPASE"/>
    <property type="match status" value="1"/>
</dbReference>
<comment type="caution">
    <text evidence="9">The sequence shown here is derived from an EMBL/GenBank/DDBJ whole genome shotgun (WGS) entry which is preliminary data.</text>
</comment>
<feature type="domain" description="L,D-TPase catalytic" evidence="8">
    <location>
        <begin position="77"/>
        <end position="185"/>
    </location>
</feature>
<comment type="pathway">
    <text evidence="1 6">Cell wall biogenesis; peptidoglycan biosynthesis.</text>
</comment>
<dbReference type="GO" id="GO:0071972">
    <property type="term" value="F:peptidoglycan L,D-transpeptidase activity"/>
    <property type="evidence" value="ECO:0007669"/>
    <property type="project" value="TreeGrafter"/>
</dbReference>
<evidence type="ECO:0000313" key="9">
    <source>
        <dbReference type="EMBL" id="HCT15627.1"/>
    </source>
</evidence>
<dbReference type="InterPro" id="IPR005490">
    <property type="entry name" value="LD_TPept_cat_dom"/>
</dbReference>
<keyword evidence="5 6" id="KW-0961">Cell wall biogenesis/degradation</keyword>
<evidence type="ECO:0000313" key="10">
    <source>
        <dbReference type="Proteomes" id="UP000261739"/>
    </source>
</evidence>
<gene>
    <name evidence="9" type="ORF">DIW82_12815</name>
</gene>
<feature type="active site" description="Nucleophile" evidence="6">
    <location>
        <position position="161"/>
    </location>
</feature>
<dbReference type="Gene3D" id="2.40.440.10">
    <property type="entry name" value="L,D-transpeptidase catalytic domain-like"/>
    <property type="match status" value="1"/>
</dbReference>
<evidence type="ECO:0000256" key="1">
    <source>
        <dbReference type="ARBA" id="ARBA00004752"/>
    </source>
</evidence>
<dbReference type="InterPro" id="IPR038063">
    <property type="entry name" value="Transpep_catalytic_dom"/>
</dbReference>
<dbReference type="UniPathway" id="UPA00219"/>
<dbReference type="PANTHER" id="PTHR30582:SF33">
    <property type="entry name" value="EXPORTED PROTEIN"/>
    <property type="match status" value="1"/>
</dbReference>
<sequence>MALGAALFTVACGGSGEQTESGDPTGAPRTATGTPGPVGAVVAEGTHGTDGADDTHVPAPPEPPVFDPATTPCPAEAAVCVDIDGRRSWLQQDGAVTLGPVPISSGRPGEDTPRGTFHTVRKVKDEVSYVFDGDAMPNSVYFTGNGHALHGGDVNEESHGCVHLPEDVAAHYFDTLGIGETVVVY</sequence>
<dbReference type="GO" id="GO:0018104">
    <property type="term" value="P:peptidoglycan-protein cross-linking"/>
    <property type="evidence" value="ECO:0007669"/>
    <property type="project" value="TreeGrafter"/>
</dbReference>
<dbReference type="InterPro" id="IPR050979">
    <property type="entry name" value="LD-transpeptidase"/>
</dbReference>
<evidence type="ECO:0000256" key="4">
    <source>
        <dbReference type="ARBA" id="ARBA00022984"/>
    </source>
</evidence>
<feature type="compositionally biased region" description="Low complexity" evidence="7">
    <location>
        <begin position="24"/>
        <end position="43"/>
    </location>
</feature>